<dbReference type="EMBL" id="JAGGNH010000001">
    <property type="protein sequence ID" value="KAJ0988273.1"/>
    <property type="molecule type" value="Genomic_DNA"/>
</dbReference>
<accession>A0A9D5DAH7</accession>
<keyword evidence="2" id="KW-1185">Reference proteome</keyword>
<protein>
    <submittedName>
        <fullName evidence="1">Uncharacterized protein</fullName>
    </submittedName>
</protein>
<reference evidence="1" key="1">
    <citation type="submission" date="2021-03" db="EMBL/GenBank/DDBJ databases">
        <authorList>
            <person name="Li Z."/>
            <person name="Yang C."/>
        </authorList>
    </citation>
    <scope>NUCLEOTIDE SEQUENCE</scope>
    <source>
        <strain evidence="1">Dzin_1.0</strain>
        <tissue evidence="1">Leaf</tissue>
    </source>
</reference>
<sequence>MAADHIFFSGAYENPWPVSYPFAPQPLAPVHSHHVFVQHNVFVPGFGFQPQFECEIQIPDLNYFSVEIEGPFGWERIVHGGSGYIQQDFNLEEVAVVGSGDMEQDYNVEEVPLVARDFISMIDGREMGHEEATDGYSRDFISMIDVNDGSYYEDMAEDNARDFISMIDGGDGRMLDLHADEDMEPVWMINGDAGYAQDHEVQEWDALAGMDDEFYEDEFDFEFERFDDSTPTLGLLPAAESAVRALPMVSMAEEGLAEEDKACAVYMSCLPMMQSLRDAGQQGTWRVEGGGSWSNIILEEGN</sequence>
<proteinExistence type="predicted"/>
<gene>
    <name evidence="1" type="ORF">J5N97_006629</name>
</gene>
<dbReference type="Proteomes" id="UP001085076">
    <property type="component" value="Miscellaneous, Linkage group lg01"/>
</dbReference>
<comment type="caution">
    <text evidence="1">The sequence shown here is derived from an EMBL/GenBank/DDBJ whole genome shotgun (WGS) entry which is preliminary data.</text>
</comment>
<dbReference type="OrthoDB" id="21204at2759"/>
<evidence type="ECO:0000313" key="2">
    <source>
        <dbReference type="Proteomes" id="UP001085076"/>
    </source>
</evidence>
<evidence type="ECO:0000313" key="1">
    <source>
        <dbReference type="EMBL" id="KAJ0988273.1"/>
    </source>
</evidence>
<organism evidence="1 2">
    <name type="scientific">Dioscorea zingiberensis</name>
    <dbReference type="NCBI Taxonomy" id="325984"/>
    <lineage>
        <taxon>Eukaryota</taxon>
        <taxon>Viridiplantae</taxon>
        <taxon>Streptophyta</taxon>
        <taxon>Embryophyta</taxon>
        <taxon>Tracheophyta</taxon>
        <taxon>Spermatophyta</taxon>
        <taxon>Magnoliopsida</taxon>
        <taxon>Liliopsida</taxon>
        <taxon>Dioscoreales</taxon>
        <taxon>Dioscoreaceae</taxon>
        <taxon>Dioscorea</taxon>
    </lineage>
</organism>
<reference evidence="1" key="2">
    <citation type="journal article" date="2022" name="Hortic Res">
        <title>The genome of Dioscorea zingiberensis sheds light on the biosynthesis, origin and evolution of the medicinally important diosgenin saponins.</title>
        <authorList>
            <person name="Li Y."/>
            <person name="Tan C."/>
            <person name="Li Z."/>
            <person name="Guo J."/>
            <person name="Li S."/>
            <person name="Chen X."/>
            <person name="Wang C."/>
            <person name="Dai X."/>
            <person name="Yang H."/>
            <person name="Song W."/>
            <person name="Hou L."/>
            <person name="Xu J."/>
            <person name="Tong Z."/>
            <person name="Xu A."/>
            <person name="Yuan X."/>
            <person name="Wang W."/>
            <person name="Yang Q."/>
            <person name="Chen L."/>
            <person name="Sun Z."/>
            <person name="Wang K."/>
            <person name="Pan B."/>
            <person name="Chen J."/>
            <person name="Bao Y."/>
            <person name="Liu F."/>
            <person name="Qi X."/>
            <person name="Gang D.R."/>
            <person name="Wen J."/>
            <person name="Li J."/>
        </authorList>
    </citation>
    <scope>NUCLEOTIDE SEQUENCE</scope>
    <source>
        <strain evidence="1">Dzin_1.0</strain>
    </source>
</reference>
<name>A0A9D5DAH7_9LILI</name>
<dbReference type="AlphaFoldDB" id="A0A9D5DAH7"/>